<protein>
    <submittedName>
        <fullName evidence="3">Uncharacterized protein</fullName>
    </submittedName>
</protein>
<dbReference type="EMBL" id="CAJNIZ010047631">
    <property type="protein sequence ID" value="CAE7772243.1"/>
    <property type="molecule type" value="Genomic_DNA"/>
</dbReference>
<dbReference type="AlphaFoldDB" id="A0A812YAQ9"/>
<reference evidence="3" key="1">
    <citation type="submission" date="2021-02" db="EMBL/GenBank/DDBJ databases">
        <authorList>
            <person name="Dougan E. K."/>
            <person name="Rhodes N."/>
            <person name="Thang M."/>
            <person name="Chan C."/>
        </authorList>
    </citation>
    <scope>NUCLEOTIDE SEQUENCE</scope>
</reference>
<comment type="caution">
    <text evidence="3">The sequence shown here is derived from an EMBL/GenBank/DDBJ whole genome shotgun (WGS) entry which is preliminary data.</text>
</comment>
<keyword evidence="2" id="KW-0732">Signal</keyword>
<accession>A0A812YAQ9</accession>
<name>A0A812YAQ9_SYMPI</name>
<proteinExistence type="predicted"/>
<keyword evidence="1" id="KW-0472">Membrane</keyword>
<keyword evidence="1" id="KW-0812">Transmembrane</keyword>
<organism evidence="3 4">
    <name type="scientific">Symbiodinium pilosum</name>
    <name type="common">Dinoflagellate</name>
    <dbReference type="NCBI Taxonomy" id="2952"/>
    <lineage>
        <taxon>Eukaryota</taxon>
        <taxon>Sar</taxon>
        <taxon>Alveolata</taxon>
        <taxon>Dinophyceae</taxon>
        <taxon>Suessiales</taxon>
        <taxon>Symbiodiniaceae</taxon>
        <taxon>Symbiodinium</taxon>
    </lineage>
</organism>
<feature type="chain" id="PRO_5032527568" evidence="2">
    <location>
        <begin position="27"/>
        <end position="673"/>
    </location>
</feature>
<dbReference type="OrthoDB" id="416315at2759"/>
<keyword evidence="1" id="KW-1133">Transmembrane helix</keyword>
<evidence type="ECO:0000256" key="2">
    <source>
        <dbReference type="SAM" id="SignalP"/>
    </source>
</evidence>
<evidence type="ECO:0000256" key="1">
    <source>
        <dbReference type="SAM" id="Phobius"/>
    </source>
</evidence>
<feature type="signal peptide" evidence="2">
    <location>
        <begin position="1"/>
        <end position="26"/>
    </location>
</feature>
<evidence type="ECO:0000313" key="4">
    <source>
        <dbReference type="Proteomes" id="UP000649617"/>
    </source>
</evidence>
<keyword evidence="4" id="KW-1185">Reference proteome</keyword>
<evidence type="ECO:0000313" key="3">
    <source>
        <dbReference type="EMBL" id="CAE7772243.1"/>
    </source>
</evidence>
<gene>
    <name evidence="3" type="ORF">SPIL2461_LOCUS22772</name>
</gene>
<feature type="transmembrane region" description="Helical" evidence="1">
    <location>
        <begin position="567"/>
        <end position="589"/>
    </location>
</feature>
<feature type="transmembrane region" description="Helical" evidence="1">
    <location>
        <begin position="610"/>
        <end position="643"/>
    </location>
</feature>
<sequence length="673" mass="74315">MVRRAEQHSRLAYAFIFLLAMRDVSAARESFQAQQLAAHIGSSLKATEAYSNRRSAVAASEEFSVRTMWSMGEEDSLRWAEANITFRFAGGHRRRYVEIAAGQEFYRVMPDAVVMNQEIEGMAVVAIMGWQAYDLSSGTWGESEYRKKYSLFFRTEMNPSIGVTKSGWWRVEGLRVYEAKQAQDKDDKEPKLYYINESGKMKSIDSDDVTRHAKHREELRLHIPGYADGVFKRPDRELMAMVDGMLGETSCMGNPSKCAFRCFYDSEHDVCGPVAFCQKAGTGAPDILAPFGEQQKCRAVGAESHEQADRVIAETGMGKLKDMAVDVTERLEKSEAVSWSSSGRSSLKDSVNLWLEAADVLNVLETLPMRVAEDNGAFPAAARRAAETDLKHWRRRPDKLSIQEYQAAAAAPVSSVKASRRFSVAAKLHSELQAFLVKRPSVLMHYVKSESQEKCILSDKTESDRNEVSIFVKYFLKVPGYNSDDLASVRLGLPDHCQEFLAGMDKLDVEHLSQDVATGEKMLEPDSPSFGELKSKRLSSLGSHDSFIESDTFKAAGEGTDEAQQKFVIIASIIVGLVCLVVAGTFFIAGLASINQCMKQNGAPGGEHCLAAFVCGVCGGLVICGAFAMSLIVGVAVLAGTMFLLNIARHYFLQTAQHEFHKSPLMPLGATPR</sequence>
<dbReference type="Proteomes" id="UP000649617">
    <property type="component" value="Unassembled WGS sequence"/>
</dbReference>